<evidence type="ECO:0000313" key="3">
    <source>
        <dbReference type="EMBL" id="SPD74461.1"/>
    </source>
</evidence>
<dbReference type="Gene3D" id="2.40.50.140">
    <property type="entry name" value="Nucleic acid-binding proteins"/>
    <property type="match status" value="1"/>
</dbReference>
<gene>
    <name evidence="3" type="ORF">PITCH_A230147</name>
</gene>
<keyword evidence="1" id="KW-1133">Transmembrane helix</keyword>
<protein>
    <recommendedName>
        <fullName evidence="2">NfeD-like C-terminal domain-containing protein</fullName>
    </recommendedName>
</protein>
<keyword evidence="1" id="KW-0812">Transmembrane</keyword>
<reference evidence="3" key="1">
    <citation type="submission" date="2018-01" db="EMBL/GenBank/DDBJ databases">
        <authorList>
            <person name="Regsiter A."/>
            <person name="William W."/>
        </authorList>
    </citation>
    <scope>NUCLEOTIDE SEQUENCE</scope>
    <source>
        <strain evidence="3">TRIP AH-1</strain>
    </source>
</reference>
<evidence type="ECO:0000259" key="2">
    <source>
        <dbReference type="Pfam" id="PF01957"/>
    </source>
</evidence>
<evidence type="ECO:0000256" key="1">
    <source>
        <dbReference type="SAM" id="Phobius"/>
    </source>
</evidence>
<feature type="transmembrane region" description="Helical" evidence="1">
    <location>
        <begin position="41"/>
        <end position="62"/>
    </location>
</feature>
<keyword evidence="1" id="KW-0472">Membrane</keyword>
<organism evidence="3">
    <name type="scientific">uncultured Desulfobacterium sp</name>
    <dbReference type="NCBI Taxonomy" id="201089"/>
    <lineage>
        <taxon>Bacteria</taxon>
        <taxon>Pseudomonadati</taxon>
        <taxon>Thermodesulfobacteriota</taxon>
        <taxon>Desulfobacteria</taxon>
        <taxon>Desulfobacterales</taxon>
        <taxon>Desulfobacteriaceae</taxon>
        <taxon>Desulfobacterium</taxon>
        <taxon>environmental samples</taxon>
    </lineage>
</organism>
<proteinExistence type="predicted"/>
<dbReference type="EMBL" id="OJIN01000146">
    <property type="protein sequence ID" value="SPD74461.1"/>
    <property type="molecule type" value="Genomic_DNA"/>
</dbReference>
<dbReference type="Pfam" id="PF01957">
    <property type="entry name" value="NfeD"/>
    <property type="match status" value="1"/>
</dbReference>
<dbReference type="InterPro" id="IPR002810">
    <property type="entry name" value="NfeD-like_C"/>
</dbReference>
<feature type="transmembrane region" description="Helical" evidence="1">
    <location>
        <begin position="12"/>
        <end position="35"/>
    </location>
</feature>
<dbReference type="SUPFAM" id="SSF141322">
    <property type="entry name" value="NfeD domain-like"/>
    <property type="match status" value="1"/>
</dbReference>
<accession>A0A445MYN8</accession>
<sequence>MNQTMWSARIILKYTLIQLPGIAVLILVLYVARQWIEMPPWLIWGLSGLWVTIDIVFYPFVWRAYDWGHGEKNNPMIGLHGIAKERLDPCGYIFVRGELWEACTAETEAPIETGQEVVVLGIRGLTLLVKAA</sequence>
<name>A0A445MYN8_9BACT</name>
<feature type="domain" description="NfeD-like C-terminal" evidence="2">
    <location>
        <begin position="75"/>
        <end position="130"/>
    </location>
</feature>
<dbReference type="InterPro" id="IPR012340">
    <property type="entry name" value="NA-bd_OB-fold"/>
</dbReference>
<dbReference type="AlphaFoldDB" id="A0A445MYN8"/>